<protein>
    <submittedName>
        <fullName evidence="5">AraC-like DNA-binding protein</fullName>
    </submittedName>
</protein>
<dbReference type="InterPro" id="IPR020449">
    <property type="entry name" value="Tscrpt_reg_AraC-type_HTH"/>
</dbReference>
<evidence type="ECO:0000259" key="4">
    <source>
        <dbReference type="PROSITE" id="PS01124"/>
    </source>
</evidence>
<dbReference type="PRINTS" id="PR00032">
    <property type="entry name" value="HTHARAC"/>
</dbReference>
<accession>A0ABV2QTC6</accession>
<dbReference type="RefSeq" id="WP_354547993.1">
    <property type="nucleotide sequence ID" value="NZ_JBEPSM010000001.1"/>
</dbReference>
<dbReference type="SMART" id="SM00342">
    <property type="entry name" value="HTH_ARAC"/>
    <property type="match status" value="1"/>
</dbReference>
<dbReference type="InterPro" id="IPR009057">
    <property type="entry name" value="Homeodomain-like_sf"/>
</dbReference>
<proteinExistence type="predicted"/>
<dbReference type="InterPro" id="IPR050204">
    <property type="entry name" value="AraC_XylS_family_regulators"/>
</dbReference>
<keyword evidence="3" id="KW-0804">Transcription</keyword>
<organism evidence="5 6">
    <name type="scientific">Kaistia defluvii</name>
    <dbReference type="NCBI Taxonomy" id="410841"/>
    <lineage>
        <taxon>Bacteria</taxon>
        <taxon>Pseudomonadati</taxon>
        <taxon>Pseudomonadota</taxon>
        <taxon>Alphaproteobacteria</taxon>
        <taxon>Hyphomicrobiales</taxon>
        <taxon>Kaistiaceae</taxon>
        <taxon>Kaistia</taxon>
    </lineage>
</organism>
<feature type="domain" description="HTH araC/xylS-type" evidence="4">
    <location>
        <begin position="240"/>
        <end position="339"/>
    </location>
</feature>
<evidence type="ECO:0000256" key="1">
    <source>
        <dbReference type="ARBA" id="ARBA00023015"/>
    </source>
</evidence>
<dbReference type="InterPro" id="IPR018060">
    <property type="entry name" value="HTH_AraC"/>
</dbReference>
<dbReference type="Proteomes" id="UP001549321">
    <property type="component" value="Unassembled WGS sequence"/>
</dbReference>
<evidence type="ECO:0000256" key="2">
    <source>
        <dbReference type="ARBA" id="ARBA00023125"/>
    </source>
</evidence>
<dbReference type="PANTHER" id="PTHR46796">
    <property type="entry name" value="HTH-TYPE TRANSCRIPTIONAL ACTIVATOR RHAS-RELATED"/>
    <property type="match status" value="1"/>
</dbReference>
<dbReference type="EMBL" id="JBEPSM010000001">
    <property type="protein sequence ID" value="MET4632225.1"/>
    <property type="molecule type" value="Genomic_DNA"/>
</dbReference>
<reference evidence="5 6" key="1">
    <citation type="submission" date="2024-06" db="EMBL/GenBank/DDBJ databases">
        <title>Sorghum-associated microbial communities from plants grown in Nebraska, USA.</title>
        <authorList>
            <person name="Schachtman D."/>
        </authorList>
    </citation>
    <scope>NUCLEOTIDE SEQUENCE [LARGE SCALE GENOMIC DNA]</scope>
    <source>
        <strain evidence="5 6">3207</strain>
    </source>
</reference>
<comment type="caution">
    <text evidence="5">The sequence shown here is derived from an EMBL/GenBank/DDBJ whole genome shotgun (WGS) entry which is preliminary data.</text>
</comment>
<keyword evidence="2" id="KW-0238">DNA-binding</keyword>
<evidence type="ECO:0000313" key="5">
    <source>
        <dbReference type="EMBL" id="MET4632225.1"/>
    </source>
</evidence>
<gene>
    <name evidence="5" type="ORF">ABIE08_000138</name>
</gene>
<keyword evidence="6" id="KW-1185">Reference proteome</keyword>
<name>A0ABV2QTC6_9HYPH</name>
<keyword evidence="1" id="KW-0805">Transcription regulation</keyword>
<evidence type="ECO:0000256" key="3">
    <source>
        <dbReference type="ARBA" id="ARBA00023163"/>
    </source>
</evidence>
<sequence length="348" mass="38101">MASLKPRLRKDAYGRGAIGGTLWGEMPIHPQPALTSAMLSSRFDTFDLAPSAQFAAWRDHYRDVFDLDLADGRAGSYRAEHSAWALGGLTLTRASMPPGIVRQWRHWTRPRVDDWMLVVAPHAARRTDELDVPPLTFRSLARPFESRGKDGEVLSLFLPRHLFVGQAAIFDSLRPAVPCTGLTALMVDYLVSLEHRAPLLSGPELGRVAEATLAMVKACILPSAEHWAPAADTLNQATVARARRLIQQNLGVPSFGPGTLVRELGMSRSALYRAFQPHGGVLAVIKQERLIEAHRRLAAARKAPAVGEVALSLGFTDHSTFSRAFKQHFGYPPSDVIGLDLLRDAKGG</sequence>
<dbReference type="Pfam" id="PF12833">
    <property type="entry name" value="HTH_18"/>
    <property type="match status" value="1"/>
</dbReference>
<dbReference type="InterPro" id="IPR018062">
    <property type="entry name" value="HTH_AraC-typ_CS"/>
</dbReference>
<evidence type="ECO:0000313" key="6">
    <source>
        <dbReference type="Proteomes" id="UP001549321"/>
    </source>
</evidence>
<dbReference type="PROSITE" id="PS00041">
    <property type="entry name" value="HTH_ARAC_FAMILY_1"/>
    <property type="match status" value="1"/>
</dbReference>
<dbReference type="PROSITE" id="PS01124">
    <property type="entry name" value="HTH_ARAC_FAMILY_2"/>
    <property type="match status" value="1"/>
</dbReference>
<dbReference type="SUPFAM" id="SSF46689">
    <property type="entry name" value="Homeodomain-like"/>
    <property type="match status" value="1"/>
</dbReference>
<dbReference type="PANTHER" id="PTHR46796:SF6">
    <property type="entry name" value="ARAC SUBFAMILY"/>
    <property type="match status" value="1"/>
</dbReference>
<dbReference type="Gene3D" id="1.10.10.60">
    <property type="entry name" value="Homeodomain-like"/>
    <property type="match status" value="1"/>
</dbReference>